<protein>
    <submittedName>
        <fullName evidence="1">Uncharacterized protein</fullName>
    </submittedName>
</protein>
<reference evidence="1" key="1">
    <citation type="submission" date="2023-11" db="EMBL/GenBank/DDBJ databases">
        <authorList>
            <person name="Poullet M."/>
        </authorList>
    </citation>
    <scope>NUCLEOTIDE SEQUENCE</scope>
    <source>
        <strain evidence="1">E1834</strain>
    </source>
</reference>
<organism evidence="1 2">
    <name type="scientific">Meloidogyne enterolobii</name>
    <name type="common">Root-knot nematode worm</name>
    <name type="synonym">Meloidogyne mayaguensis</name>
    <dbReference type="NCBI Taxonomy" id="390850"/>
    <lineage>
        <taxon>Eukaryota</taxon>
        <taxon>Metazoa</taxon>
        <taxon>Ecdysozoa</taxon>
        <taxon>Nematoda</taxon>
        <taxon>Chromadorea</taxon>
        <taxon>Rhabditida</taxon>
        <taxon>Tylenchina</taxon>
        <taxon>Tylenchomorpha</taxon>
        <taxon>Tylenchoidea</taxon>
        <taxon>Meloidogynidae</taxon>
        <taxon>Meloidogyninae</taxon>
        <taxon>Meloidogyne</taxon>
    </lineage>
</organism>
<name>A0ACB0ZPY2_MELEN</name>
<gene>
    <name evidence="1" type="ORF">MENTE1834_LOCUS27625</name>
</gene>
<evidence type="ECO:0000313" key="1">
    <source>
        <dbReference type="EMBL" id="CAK5080452.1"/>
    </source>
</evidence>
<sequence>MRALSKFCLLSRYARTFTYSLFLDSSGSRLVIPLNLSIFFCSSSKVTLSSRNFSQ</sequence>
<dbReference type="EMBL" id="CAVMJV010000041">
    <property type="protein sequence ID" value="CAK5080452.1"/>
    <property type="molecule type" value="Genomic_DNA"/>
</dbReference>
<keyword evidence="2" id="KW-1185">Reference proteome</keyword>
<proteinExistence type="predicted"/>
<accession>A0ACB0ZPY2</accession>
<comment type="caution">
    <text evidence="1">The sequence shown here is derived from an EMBL/GenBank/DDBJ whole genome shotgun (WGS) entry which is preliminary data.</text>
</comment>
<dbReference type="Proteomes" id="UP001497535">
    <property type="component" value="Unassembled WGS sequence"/>
</dbReference>
<evidence type="ECO:0000313" key="2">
    <source>
        <dbReference type="Proteomes" id="UP001497535"/>
    </source>
</evidence>